<reference evidence="2" key="2">
    <citation type="submission" date="2018-05" db="EMBL/GenBank/DDBJ databases">
        <title>OpunRS2 (Oryza punctata Reference Sequence Version 2).</title>
        <authorList>
            <person name="Zhang J."/>
            <person name="Kudrna D."/>
            <person name="Lee S."/>
            <person name="Talag J."/>
            <person name="Welchert J."/>
            <person name="Wing R.A."/>
        </authorList>
    </citation>
    <scope>NUCLEOTIDE SEQUENCE [LARGE SCALE GENOMIC DNA]</scope>
</reference>
<dbReference type="OMA" id="KTHIAIT"/>
<dbReference type="AlphaFoldDB" id="A0A0E0JTJ5"/>
<dbReference type="InterPro" id="IPR055357">
    <property type="entry name" value="LRR_At1g61320_AtMIF1"/>
</dbReference>
<dbReference type="SUPFAM" id="SSF52047">
    <property type="entry name" value="RNI-like"/>
    <property type="match status" value="1"/>
</dbReference>
<dbReference type="InterPro" id="IPR053772">
    <property type="entry name" value="At1g61320/At1g61330-like"/>
</dbReference>
<accession>A0A0E0JTJ5</accession>
<dbReference type="PANTHER" id="PTHR34145">
    <property type="entry name" value="OS02G0105600 PROTEIN"/>
    <property type="match status" value="1"/>
</dbReference>
<feature type="domain" description="At1g61320/AtMIF1 LRR" evidence="1">
    <location>
        <begin position="330"/>
        <end position="445"/>
    </location>
</feature>
<keyword evidence="3" id="KW-1185">Reference proteome</keyword>
<name>A0A0E0JTJ5_ORYPU</name>
<evidence type="ECO:0000313" key="2">
    <source>
        <dbReference type="EnsemblPlants" id="OPUNC01G42730.1"/>
    </source>
</evidence>
<dbReference type="Pfam" id="PF23622">
    <property type="entry name" value="LRR_At1g61320_AtMIF1"/>
    <property type="match status" value="2"/>
</dbReference>
<protein>
    <recommendedName>
        <fullName evidence="1">At1g61320/AtMIF1 LRR domain-containing protein</fullName>
    </recommendedName>
</protein>
<evidence type="ECO:0000313" key="3">
    <source>
        <dbReference type="Proteomes" id="UP000026962"/>
    </source>
</evidence>
<dbReference type="Proteomes" id="UP000026962">
    <property type="component" value="Chromosome 1"/>
</dbReference>
<evidence type="ECO:0000259" key="1">
    <source>
        <dbReference type="Pfam" id="PF23622"/>
    </source>
</evidence>
<dbReference type="Gramene" id="OPUNC01G42730.1">
    <property type="protein sequence ID" value="OPUNC01G42730.1"/>
    <property type="gene ID" value="OPUNC01G42730"/>
</dbReference>
<dbReference type="PANTHER" id="PTHR34145:SF8">
    <property type="entry name" value="OS05G0538250 PROTEIN"/>
    <property type="match status" value="1"/>
</dbReference>
<feature type="domain" description="At1g61320/AtMIF1 LRR" evidence="1">
    <location>
        <begin position="75"/>
        <end position="320"/>
    </location>
</feature>
<proteinExistence type="predicted"/>
<dbReference type="HOGENOM" id="CLU_010721_4_0_1"/>
<sequence>MASDDYLEEYSLVPWPDLPEDIWHHIPLMPLRDAARAACVSYAFLCNWRCHPNLIFTKETLSLEQNACRKGDKTHIAITPGIEEITLLLPSKYEGRYSFPLSLLFDGSGSSIRYIHLMSCTLRPTVGLGCLTSLTKLFLWFVCIIDDEIVSLLSKSFALEDPFLLLKYCSEIIFLTIPCLLERLDCLTVFECSNLQMIRSNAPKVTTFIFSGDPVELSLGESSQVKKLDMSCSDVHDFICYSITKLPYLVPNLINLTLSSVNESINTPTIAAKFLHLKHLEICLDADEALPPEYDYLSLVSLHDASPVLETFMLCISYHSFCNDIYDEPIIQVQQDDMKHECISEDASHMRQMPEHKHSNLKNVMILGFCTAKSMVELTCHVLENATSLKSITLDTVYDALDEDKIDRCYTTSTRRTGECAPLTRKMISEAKIGSMAIERYILGESSIYC</sequence>
<organism evidence="2">
    <name type="scientific">Oryza punctata</name>
    <name type="common">Red rice</name>
    <dbReference type="NCBI Taxonomy" id="4537"/>
    <lineage>
        <taxon>Eukaryota</taxon>
        <taxon>Viridiplantae</taxon>
        <taxon>Streptophyta</taxon>
        <taxon>Embryophyta</taxon>
        <taxon>Tracheophyta</taxon>
        <taxon>Spermatophyta</taxon>
        <taxon>Magnoliopsida</taxon>
        <taxon>Liliopsida</taxon>
        <taxon>Poales</taxon>
        <taxon>Poaceae</taxon>
        <taxon>BOP clade</taxon>
        <taxon>Oryzoideae</taxon>
        <taxon>Oryzeae</taxon>
        <taxon>Oryzinae</taxon>
        <taxon>Oryza</taxon>
    </lineage>
</organism>
<reference evidence="2" key="1">
    <citation type="submission" date="2015-04" db="UniProtKB">
        <authorList>
            <consortium name="EnsemblPlants"/>
        </authorList>
    </citation>
    <scope>IDENTIFICATION</scope>
</reference>
<dbReference type="STRING" id="4537.A0A0E0JTJ5"/>
<dbReference type="EnsemblPlants" id="OPUNC01G42730.1">
    <property type="protein sequence ID" value="OPUNC01G42730.1"/>
    <property type="gene ID" value="OPUNC01G42730"/>
</dbReference>
<dbReference type="eggNOG" id="ENOG502RRSM">
    <property type="taxonomic scope" value="Eukaryota"/>
</dbReference>